<feature type="transmembrane region" description="Helical" evidence="6">
    <location>
        <begin position="82"/>
        <end position="115"/>
    </location>
</feature>
<dbReference type="GO" id="GO:0022857">
    <property type="term" value="F:transmembrane transporter activity"/>
    <property type="evidence" value="ECO:0007669"/>
    <property type="project" value="InterPro"/>
</dbReference>
<accession>A0A8J4EGJ1</accession>
<reference evidence="8" key="1">
    <citation type="submission" date="2021-01" db="EMBL/GenBank/DDBJ databases">
        <title>Whole genome shotgun sequence of Virgisporangium ochraceum NBRC 16418.</title>
        <authorList>
            <person name="Komaki H."/>
            <person name="Tamura T."/>
        </authorList>
    </citation>
    <scope>NUCLEOTIDE SEQUENCE</scope>
    <source>
        <strain evidence="8">NBRC 16418</strain>
    </source>
</reference>
<comment type="caution">
    <text evidence="8">The sequence shown here is derived from an EMBL/GenBank/DDBJ whole genome shotgun (WGS) entry which is preliminary data.</text>
</comment>
<evidence type="ECO:0000313" key="9">
    <source>
        <dbReference type="Proteomes" id="UP000635606"/>
    </source>
</evidence>
<comment type="subcellular location">
    <subcellularLocation>
        <location evidence="1">Cell membrane</location>
        <topology evidence="1">Multi-pass membrane protein</topology>
    </subcellularLocation>
</comment>
<evidence type="ECO:0000256" key="6">
    <source>
        <dbReference type="SAM" id="Phobius"/>
    </source>
</evidence>
<feature type="transmembrane region" description="Helical" evidence="6">
    <location>
        <begin position="307"/>
        <end position="329"/>
    </location>
</feature>
<evidence type="ECO:0000313" key="8">
    <source>
        <dbReference type="EMBL" id="GIJ73944.1"/>
    </source>
</evidence>
<dbReference type="PROSITE" id="PS50850">
    <property type="entry name" value="MFS"/>
    <property type="match status" value="1"/>
</dbReference>
<evidence type="ECO:0000256" key="1">
    <source>
        <dbReference type="ARBA" id="ARBA00004651"/>
    </source>
</evidence>
<evidence type="ECO:0000256" key="2">
    <source>
        <dbReference type="ARBA" id="ARBA00022475"/>
    </source>
</evidence>
<dbReference type="Pfam" id="PF07690">
    <property type="entry name" value="MFS_1"/>
    <property type="match status" value="1"/>
</dbReference>
<dbReference type="PANTHER" id="PTHR23513">
    <property type="entry name" value="INTEGRAL MEMBRANE EFFLUX PROTEIN-RELATED"/>
    <property type="match status" value="1"/>
</dbReference>
<dbReference type="InterPro" id="IPR036259">
    <property type="entry name" value="MFS_trans_sf"/>
</dbReference>
<dbReference type="InterPro" id="IPR020846">
    <property type="entry name" value="MFS_dom"/>
</dbReference>
<dbReference type="Proteomes" id="UP000635606">
    <property type="component" value="Unassembled WGS sequence"/>
</dbReference>
<evidence type="ECO:0000256" key="3">
    <source>
        <dbReference type="ARBA" id="ARBA00022692"/>
    </source>
</evidence>
<feature type="domain" description="Major facilitator superfamily (MFS) profile" evidence="7">
    <location>
        <begin position="216"/>
        <end position="409"/>
    </location>
</feature>
<keyword evidence="4 6" id="KW-1133">Transmembrane helix</keyword>
<keyword evidence="3 6" id="KW-0812">Transmembrane</keyword>
<dbReference type="SUPFAM" id="SSF103473">
    <property type="entry name" value="MFS general substrate transporter"/>
    <property type="match status" value="1"/>
</dbReference>
<feature type="transmembrane region" description="Helical" evidence="6">
    <location>
        <begin position="249"/>
        <end position="271"/>
    </location>
</feature>
<feature type="transmembrane region" description="Helical" evidence="6">
    <location>
        <begin position="283"/>
        <end position="301"/>
    </location>
</feature>
<name>A0A8J4EGJ1_9ACTN</name>
<feature type="transmembrane region" description="Helical" evidence="6">
    <location>
        <begin position="40"/>
        <end position="61"/>
    </location>
</feature>
<keyword evidence="9" id="KW-1185">Reference proteome</keyword>
<dbReference type="RefSeq" id="WP_203933758.1">
    <property type="nucleotide sequence ID" value="NZ_BOPH01000127.1"/>
</dbReference>
<organism evidence="8 9">
    <name type="scientific">Virgisporangium ochraceum</name>
    <dbReference type="NCBI Taxonomy" id="65505"/>
    <lineage>
        <taxon>Bacteria</taxon>
        <taxon>Bacillati</taxon>
        <taxon>Actinomycetota</taxon>
        <taxon>Actinomycetes</taxon>
        <taxon>Micromonosporales</taxon>
        <taxon>Micromonosporaceae</taxon>
        <taxon>Virgisporangium</taxon>
    </lineage>
</organism>
<dbReference type="GO" id="GO:0005886">
    <property type="term" value="C:plasma membrane"/>
    <property type="evidence" value="ECO:0007669"/>
    <property type="project" value="UniProtKB-SubCell"/>
</dbReference>
<evidence type="ECO:0000256" key="4">
    <source>
        <dbReference type="ARBA" id="ARBA00022989"/>
    </source>
</evidence>
<gene>
    <name evidence="8" type="ORF">Voc01_088610</name>
</gene>
<sequence>MLRRDFRFLLVGQTTSQLGTQVSGVAVPLLAVLTLHASPFQLGVLNAAGTLAFALIGLQAGAWLDRMRRRPVLIASDVVRALLLATVPVAAWLGWLTMTQLLVVSLLVGAARVFFDIGYQSYLPTVTGNERLLSANSAMEAMRAGGQVLGPGLGGSLVALAGAANVLMLQAVTFAVSAASLLAIRTPEPAPPHPAGRVPLRTRIGDGLRFVLGDRVIRATAVTSGLGNLSFAVASAVSVVFMVRDLGLTAAGVGLVVAAGSVTVMAGAALTPRLARLVGEARIVWLSLAVTGPVGLLVPLARPGWGVALLVVGMAAGELGQIVYAITNVTLRQRRCPPELLGRVAATMRFLIMGVFPLGALLGGVLGSLVGVRATLWVAGALIVVSAVPVAVALRRADRLTGASSPAPG</sequence>
<keyword evidence="5 6" id="KW-0472">Membrane</keyword>
<keyword evidence="2" id="KW-1003">Cell membrane</keyword>
<dbReference type="CDD" id="cd06173">
    <property type="entry name" value="MFS_MefA_like"/>
    <property type="match status" value="1"/>
</dbReference>
<feature type="transmembrane region" description="Helical" evidence="6">
    <location>
        <begin position="219"/>
        <end position="243"/>
    </location>
</feature>
<dbReference type="EMBL" id="BOPH01000127">
    <property type="protein sequence ID" value="GIJ73944.1"/>
    <property type="molecule type" value="Genomic_DNA"/>
</dbReference>
<dbReference type="AlphaFoldDB" id="A0A8J4EGJ1"/>
<dbReference type="PANTHER" id="PTHR23513:SF6">
    <property type="entry name" value="MAJOR FACILITATOR SUPERFAMILY ASSOCIATED DOMAIN-CONTAINING PROTEIN"/>
    <property type="match status" value="1"/>
</dbReference>
<evidence type="ECO:0000256" key="5">
    <source>
        <dbReference type="ARBA" id="ARBA00023136"/>
    </source>
</evidence>
<protein>
    <submittedName>
        <fullName evidence="8">MFS transporter</fullName>
    </submittedName>
</protein>
<feature type="transmembrane region" description="Helical" evidence="6">
    <location>
        <begin position="350"/>
        <end position="370"/>
    </location>
</feature>
<dbReference type="InterPro" id="IPR011701">
    <property type="entry name" value="MFS"/>
</dbReference>
<evidence type="ECO:0000259" key="7">
    <source>
        <dbReference type="PROSITE" id="PS50850"/>
    </source>
</evidence>
<dbReference type="Gene3D" id="1.20.1250.20">
    <property type="entry name" value="MFS general substrate transporter like domains"/>
    <property type="match status" value="1"/>
</dbReference>
<feature type="transmembrane region" description="Helical" evidence="6">
    <location>
        <begin position="157"/>
        <end position="184"/>
    </location>
</feature>
<feature type="transmembrane region" description="Helical" evidence="6">
    <location>
        <begin position="376"/>
        <end position="394"/>
    </location>
</feature>
<proteinExistence type="predicted"/>